<dbReference type="SUPFAM" id="SSF53067">
    <property type="entry name" value="Actin-like ATPase domain"/>
    <property type="match status" value="1"/>
</dbReference>
<reference evidence="1 2" key="1">
    <citation type="submission" date="2018-06" db="EMBL/GenBank/DDBJ databases">
        <authorList>
            <consortium name="Pathogen Informatics"/>
            <person name="Doyle S."/>
        </authorList>
    </citation>
    <scope>NUCLEOTIDE SEQUENCE [LARGE SCALE GENOMIC DNA]</scope>
    <source>
        <strain evidence="1 2">NCTC8256</strain>
    </source>
</reference>
<dbReference type="NCBIfam" id="NF011660">
    <property type="entry name" value="PRK15080.1"/>
    <property type="match status" value="1"/>
</dbReference>
<dbReference type="InterPro" id="IPR043129">
    <property type="entry name" value="ATPase_NBD"/>
</dbReference>
<proteinExistence type="predicted"/>
<dbReference type="Proteomes" id="UP000254346">
    <property type="component" value="Unassembled WGS sequence"/>
</dbReference>
<sequence length="165" mass="18150">MAHDEQLWLTPRLQKAAALCNQTPAASDTPLWLGVDLGTCDVVSMVVDGNAQPVAVCLDWADVVRDGIVWDFFGAVTIVRRHLDTLEQQLGCRFTHAATSFPPGTDPRISINVLESAGLEVSHVLDEPTAVADLLALDNAGVVGYWRRHYRHCHRQTGQGDLLRR</sequence>
<accession>A0A379VP91</accession>
<organism evidence="1 2">
    <name type="scientific">Salmonella enterica I</name>
    <dbReference type="NCBI Taxonomy" id="59201"/>
    <lineage>
        <taxon>Bacteria</taxon>
        <taxon>Pseudomonadati</taxon>
        <taxon>Pseudomonadota</taxon>
        <taxon>Gammaproteobacteria</taxon>
        <taxon>Enterobacterales</taxon>
        <taxon>Enterobacteriaceae</taxon>
        <taxon>Salmonella</taxon>
    </lineage>
</organism>
<name>A0A379VP91_SALET</name>
<dbReference type="EMBL" id="UGXR01000001">
    <property type="protein sequence ID" value="SUH07944.1"/>
    <property type="molecule type" value="Genomic_DNA"/>
</dbReference>
<dbReference type="InterPro" id="IPR013366">
    <property type="entry name" value="EutJ"/>
</dbReference>
<dbReference type="AlphaFoldDB" id="A0A379VP91"/>
<evidence type="ECO:0000313" key="1">
    <source>
        <dbReference type="EMBL" id="SUH07944.1"/>
    </source>
</evidence>
<dbReference type="Gene3D" id="3.30.420.40">
    <property type="match status" value="1"/>
</dbReference>
<dbReference type="NCBIfam" id="TIGR02529">
    <property type="entry name" value="EutJ"/>
    <property type="match status" value="1"/>
</dbReference>
<evidence type="ECO:0000313" key="2">
    <source>
        <dbReference type="Proteomes" id="UP000254346"/>
    </source>
</evidence>
<gene>
    <name evidence="1" type="ORF">NCTC8256_01859</name>
</gene>
<protein>
    <submittedName>
        <fullName evidence="1">Ethanolamine utilization protein EutJ</fullName>
    </submittedName>
</protein>